<evidence type="ECO:0008006" key="3">
    <source>
        <dbReference type="Google" id="ProtNLM"/>
    </source>
</evidence>
<sequence>MHNNKVNWKHLAPVAEIGQFCTFTDLEELSAANKFFRSNLQSFIIRRLKLFGYGCKLPKDFNIVTDQDNKQELITRYTVNLLKCKRYFIKHIEIYDGYNLNIANLIFETFDNLTSLKIHCTSKYLSNEALVKTLKSLKYLEHFEYFDESREQPSSSETIHLDYKLPLTISTLCIYPYGRNPVEFRPFEILSPDYVNLTRLTIFNDRLLSCINFQLRSLKYIDFITSLETNSRNIEILISNNPQLCEISICNNQLNLATTNSILSLQNLTFLSIEYTPSDQEFPAHNLAQNRSITHLQIHSLLCSNSILPVINSLTALIKLEIRSFNYTKFSLTNWSLLNIEIDKLLLNPSFSSEHYTKRNVNLAKFNSIRFFDEFELFYFQLSSNINLNNWSIKTTENQFTFYWLVNNFQN</sequence>
<organism evidence="1 2">
    <name type="scientific">Conidiobolus coronatus (strain ATCC 28846 / CBS 209.66 / NRRL 28638)</name>
    <name type="common">Delacroixia coronata</name>
    <dbReference type="NCBI Taxonomy" id="796925"/>
    <lineage>
        <taxon>Eukaryota</taxon>
        <taxon>Fungi</taxon>
        <taxon>Fungi incertae sedis</taxon>
        <taxon>Zoopagomycota</taxon>
        <taxon>Entomophthoromycotina</taxon>
        <taxon>Entomophthoromycetes</taxon>
        <taxon>Entomophthorales</taxon>
        <taxon>Ancylistaceae</taxon>
        <taxon>Conidiobolus</taxon>
    </lineage>
</organism>
<protein>
    <recommendedName>
        <fullName evidence="3">F-box domain-containing protein</fullName>
    </recommendedName>
</protein>
<accession>A0A137P8Y1</accession>
<dbReference type="InterPro" id="IPR032675">
    <property type="entry name" value="LRR_dom_sf"/>
</dbReference>
<evidence type="ECO:0000313" key="1">
    <source>
        <dbReference type="EMBL" id="KXN71467.1"/>
    </source>
</evidence>
<proteinExistence type="predicted"/>
<reference evidence="1 2" key="1">
    <citation type="journal article" date="2015" name="Genome Biol. Evol.">
        <title>Phylogenomic analyses indicate that early fungi evolved digesting cell walls of algal ancestors of land plants.</title>
        <authorList>
            <person name="Chang Y."/>
            <person name="Wang S."/>
            <person name="Sekimoto S."/>
            <person name="Aerts A.L."/>
            <person name="Choi C."/>
            <person name="Clum A."/>
            <person name="LaButti K.M."/>
            <person name="Lindquist E.A."/>
            <person name="Yee Ngan C."/>
            <person name="Ohm R.A."/>
            <person name="Salamov A.A."/>
            <person name="Grigoriev I.V."/>
            <person name="Spatafora J.W."/>
            <person name="Berbee M.L."/>
        </authorList>
    </citation>
    <scope>NUCLEOTIDE SEQUENCE [LARGE SCALE GENOMIC DNA]</scope>
    <source>
        <strain evidence="1 2">NRRL 28638</strain>
    </source>
</reference>
<dbReference type="Proteomes" id="UP000070444">
    <property type="component" value="Unassembled WGS sequence"/>
</dbReference>
<evidence type="ECO:0000313" key="2">
    <source>
        <dbReference type="Proteomes" id="UP000070444"/>
    </source>
</evidence>
<dbReference type="OrthoDB" id="1055097at2759"/>
<keyword evidence="2" id="KW-1185">Reference proteome</keyword>
<dbReference type="AlphaFoldDB" id="A0A137P8Y1"/>
<dbReference type="Gene3D" id="3.80.10.10">
    <property type="entry name" value="Ribonuclease Inhibitor"/>
    <property type="match status" value="1"/>
</dbReference>
<dbReference type="EMBL" id="KQ964474">
    <property type="protein sequence ID" value="KXN71467.1"/>
    <property type="molecule type" value="Genomic_DNA"/>
</dbReference>
<gene>
    <name evidence="1" type="ORF">CONCODRAFT_169837</name>
</gene>
<name>A0A137P8Y1_CONC2</name>
<dbReference type="SUPFAM" id="SSF52047">
    <property type="entry name" value="RNI-like"/>
    <property type="match status" value="1"/>
</dbReference>